<protein>
    <recommendedName>
        <fullName evidence="6">DUF4005 domain-containing protein</fullName>
    </recommendedName>
</protein>
<dbReference type="Gene3D" id="1.20.5.190">
    <property type="match status" value="1"/>
</dbReference>
<dbReference type="SUPFAM" id="SSF52540">
    <property type="entry name" value="P-loop containing nucleoside triphosphate hydrolases"/>
    <property type="match status" value="1"/>
</dbReference>
<feature type="compositionally biased region" description="Basic and acidic residues" evidence="5">
    <location>
        <begin position="377"/>
        <end position="411"/>
    </location>
</feature>
<dbReference type="SMART" id="SM00015">
    <property type="entry name" value="IQ"/>
    <property type="match status" value="2"/>
</dbReference>
<proteinExistence type="inferred from homology"/>
<dbReference type="PANTHER" id="PTHR32295:SF275">
    <property type="entry name" value="IQ CALMODULIN-BINDING MOTIF PROTEIN"/>
    <property type="match status" value="1"/>
</dbReference>
<reference evidence="7 8" key="1">
    <citation type="submission" date="2024-03" db="EMBL/GenBank/DDBJ databases">
        <authorList>
            <person name="Martinez-Hernandez J."/>
        </authorList>
    </citation>
    <scope>NUCLEOTIDE SEQUENCE [LARGE SCALE GENOMIC DNA]</scope>
</reference>
<feature type="region of interest" description="Disordered" evidence="5">
    <location>
        <begin position="267"/>
        <end position="483"/>
    </location>
</feature>
<feature type="region of interest" description="Disordered" evidence="5">
    <location>
        <begin position="607"/>
        <end position="632"/>
    </location>
</feature>
<evidence type="ECO:0000313" key="8">
    <source>
        <dbReference type="Proteomes" id="UP001497480"/>
    </source>
</evidence>
<feature type="compositionally biased region" description="Basic and acidic residues" evidence="5">
    <location>
        <begin position="450"/>
        <end position="479"/>
    </location>
</feature>
<evidence type="ECO:0000256" key="5">
    <source>
        <dbReference type="SAM" id="MobiDB-lite"/>
    </source>
</evidence>
<dbReference type="GO" id="GO:0005516">
    <property type="term" value="F:calmodulin binding"/>
    <property type="evidence" value="ECO:0007669"/>
    <property type="project" value="UniProtKB-KW"/>
</dbReference>
<dbReference type="EMBL" id="CAXHTB010000006">
    <property type="protein sequence ID" value="CAL0308136.1"/>
    <property type="molecule type" value="Genomic_DNA"/>
</dbReference>
<dbReference type="Proteomes" id="UP001497480">
    <property type="component" value="Unassembled WGS sequence"/>
</dbReference>
<organism evidence="7 8">
    <name type="scientific">Lupinus luteus</name>
    <name type="common">European yellow lupine</name>
    <dbReference type="NCBI Taxonomy" id="3873"/>
    <lineage>
        <taxon>Eukaryota</taxon>
        <taxon>Viridiplantae</taxon>
        <taxon>Streptophyta</taxon>
        <taxon>Embryophyta</taxon>
        <taxon>Tracheophyta</taxon>
        <taxon>Spermatophyta</taxon>
        <taxon>Magnoliopsida</taxon>
        <taxon>eudicotyledons</taxon>
        <taxon>Gunneridae</taxon>
        <taxon>Pentapetalae</taxon>
        <taxon>rosids</taxon>
        <taxon>fabids</taxon>
        <taxon>Fabales</taxon>
        <taxon>Fabaceae</taxon>
        <taxon>Papilionoideae</taxon>
        <taxon>50 kb inversion clade</taxon>
        <taxon>genistoids sensu lato</taxon>
        <taxon>core genistoids</taxon>
        <taxon>Genisteae</taxon>
        <taxon>Lupinus</taxon>
    </lineage>
</organism>
<evidence type="ECO:0000256" key="3">
    <source>
        <dbReference type="ARBA" id="ARBA00024378"/>
    </source>
</evidence>
<dbReference type="PROSITE" id="PS50096">
    <property type="entry name" value="IQ"/>
    <property type="match status" value="2"/>
</dbReference>
<feature type="domain" description="DUF4005" evidence="6">
    <location>
        <begin position="535"/>
        <end position="587"/>
    </location>
</feature>
<dbReference type="InterPro" id="IPR000048">
    <property type="entry name" value="IQ_motif_EF-hand-BS"/>
</dbReference>
<comment type="function">
    <text evidence="4">May be involved in cooperative interactions with calmodulins or calmodulin-like proteins. Recruits calmodulin proteins to microtubules, thus being a potential scaffold in cellular signaling and trafficking. May associate with nucleic acids and regulate gene expression at the transcriptional or post-transcriptional level.</text>
</comment>
<comment type="similarity">
    <text evidence="2">Belongs to the IQD family.</text>
</comment>
<name>A0AAV1WFI9_LUPLU</name>
<evidence type="ECO:0000256" key="2">
    <source>
        <dbReference type="ARBA" id="ARBA00024341"/>
    </source>
</evidence>
<feature type="region of interest" description="Disordered" evidence="5">
    <location>
        <begin position="1"/>
        <end position="45"/>
    </location>
</feature>
<accession>A0AAV1WFI9</accession>
<dbReference type="PANTHER" id="PTHR32295">
    <property type="entry name" value="IQ-DOMAIN 5-RELATED"/>
    <property type="match status" value="1"/>
</dbReference>
<feature type="compositionally biased region" description="Low complexity" evidence="5">
    <location>
        <begin position="612"/>
        <end position="623"/>
    </location>
</feature>
<dbReference type="InterPro" id="IPR025064">
    <property type="entry name" value="DUF4005"/>
</dbReference>
<keyword evidence="8" id="KW-1185">Reference proteome</keyword>
<gene>
    <name evidence="7" type="ORF">LLUT_LOCUS9196</name>
</gene>
<dbReference type="InterPro" id="IPR027417">
    <property type="entry name" value="P-loop_NTPase"/>
</dbReference>
<sequence>MGKGRSPGKWFKNLLSGKKSSSKCKSSKKDDISKPSSNKDVVRSSDVNVSDSTVDSLVISSPIPGANATKVVLSEKEVITRSSDVKGIISAGDEEAHAQAVTNFRSQEDLEKLRLTEAVIAVQAACRGYQARLTFQTHKGIIQLQALIRGHLVRRQAVSALYCVKGIVKLQALARGYNVRHSDVGLAVLKIHKDTKYSNSIGVVSTTQADKLSNSVFVRKLLASSSPAVPVSFRFDPVGPNLANGWLLHWTRSRFWAPLPELKKKVDSLPDSKNGSCRTVEQVKRNTRKSPSVKADDGSGSGSSKYTQRPKKGSNRPLLSVQEHPRKEIEKNSSLKTRVQTVSDKSELVNEKRKHHTRKNSDHTVTDVSKLSSSASSEKRKDSAVSKSKESDPEKILGQQVEDKHDKEPHNDPIAVLKSSVIKGIDEETTKNSDHTVSEVSKLDQSASSEKIKDFSVSKSKESDPEKILGRQVEDKHGNEPVNNSVEVVETSAMNGRDEGIKEVSEDLNGGDKCISNNYQRRASLPANFNDQDNELHNTPRLPSYMAPTESAKARLRGQGSPRLASDFIDKNSIARRHSLSTSMNGKPDSFSPIAERLVAMGGRGVIRTDRSLSSSRDGSGTDKWMQRQWRR</sequence>
<feature type="compositionally biased region" description="Polar residues" evidence="5">
    <location>
        <begin position="334"/>
        <end position="343"/>
    </location>
</feature>
<dbReference type="Pfam" id="PF00612">
    <property type="entry name" value="IQ"/>
    <property type="match status" value="3"/>
</dbReference>
<evidence type="ECO:0000259" key="6">
    <source>
        <dbReference type="Pfam" id="PF13178"/>
    </source>
</evidence>
<comment type="caution">
    <text evidence="7">The sequence shown here is derived from an EMBL/GenBank/DDBJ whole genome shotgun (WGS) entry which is preliminary data.</text>
</comment>
<evidence type="ECO:0000256" key="1">
    <source>
        <dbReference type="ARBA" id="ARBA00022860"/>
    </source>
</evidence>
<dbReference type="Pfam" id="PF13178">
    <property type="entry name" value="DUF4005"/>
    <property type="match status" value="1"/>
</dbReference>
<feature type="compositionally biased region" description="Basic and acidic residues" evidence="5">
    <location>
        <begin position="424"/>
        <end position="437"/>
    </location>
</feature>
<dbReference type="AlphaFoldDB" id="A0AAV1WFI9"/>
<evidence type="ECO:0000256" key="4">
    <source>
        <dbReference type="ARBA" id="ARBA00045534"/>
    </source>
</evidence>
<feature type="compositionally biased region" description="Basic and acidic residues" evidence="5">
    <location>
        <begin position="323"/>
        <end position="333"/>
    </location>
</feature>
<feature type="compositionally biased region" description="Low complexity" evidence="5">
    <location>
        <begin position="34"/>
        <end position="45"/>
    </location>
</feature>
<evidence type="ECO:0000313" key="7">
    <source>
        <dbReference type="EMBL" id="CAL0308136.1"/>
    </source>
</evidence>
<keyword evidence="1" id="KW-0112">Calmodulin-binding</keyword>
<comment type="subunit">
    <text evidence="3">Binds to multiple calmodulin (CaM) in the presence of Ca(2+) and CaM-like proteins.</text>
</comment>